<gene>
    <name evidence="1" type="ORF">E2C01_022142</name>
</gene>
<comment type="caution">
    <text evidence="1">The sequence shown here is derived from an EMBL/GenBank/DDBJ whole genome shotgun (WGS) entry which is preliminary data.</text>
</comment>
<proteinExistence type="predicted"/>
<sequence length="68" mass="7816">MESVTPDMVEPVGEDMRSARVADERATLSLHWLFLPGGKKDEEHQLPNNQVYVNQLGLTRHHNSALWY</sequence>
<evidence type="ECO:0000313" key="1">
    <source>
        <dbReference type="EMBL" id="MPC28927.1"/>
    </source>
</evidence>
<reference evidence="1 2" key="1">
    <citation type="submission" date="2019-05" db="EMBL/GenBank/DDBJ databases">
        <title>Another draft genome of Portunus trituberculatus and its Hox gene families provides insights of decapod evolution.</title>
        <authorList>
            <person name="Jeong J.-H."/>
            <person name="Song I."/>
            <person name="Kim S."/>
            <person name="Choi T."/>
            <person name="Kim D."/>
            <person name="Ryu S."/>
            <person name="Kim W."/>
        </authorList>
    </citation>
    <scope>NUCLEOTIDE SEQUENCE [LARGE SCALE GENOMIC DNA]</scope>
    <source>
        <tissue evidence="1">Muscle</tissue>
    </source>
</reference>
<accession>A0A5B7E6G5</accession>
<dbReference type="AlphaFoldDB" id="A0A5B7E6G5"/>
<name>A0A5B7E6G5_PORTR</name>
<keyword evidence="2" id="KW-1185">Reference proteome</keyword>
<evidence type="ECO:0000313" key="2">
    <source>
        <dbReference type="Proteomes" id="UP000324222"/>
    </source>
</evidence>
<dbReference type="Proteomes" id="UP000324222">
    <property type="component" value="Unassembled WGS sequence"/>
</dbReference>
<dbReference type="EMBL" id="VSRR010001989">
    <property type="protein sequence ID" value="MPC28927.1"/>
    <property type="molecule type" value="Genomic_DNA"/>
</dbReference>
<protein>
    <submittedName>
        <fullName evidence="1">Uncharacterized protein</fullName>
    </submittedName>
</protein>
<organism evidence="1 2">
    <name type="scientific">Portunus trituberculatus</name>
    <name type="common">Swimming crab</name>
    <name type="synonym">Neptunus trituberculatus</name>
    <dbReference type="NCBI Taxonomy" id="210409"/>
    <lineage>
        <taxon>Eukaryota</taxon>
        <taxon>Metazoa</taxon>
        <taxon>Ecdysozoa</taxon>
        <taxon>Arthropoda</taxon>
        <taxon>Crustacea</taxon>
        <taxon>Multicrustacea</taxon>
        <taxon>Malacostraca</taxon>
        <taxon>Eumalacostraca</taxon>
        <taxon>Eucarida</taxon>
        <taxon>Decapoda</taxon>
        <taxon>Pleocyemata</taxon>
        <taxon>Brachyura</taxon>
        <taxon>Eubrachyura</taxon>
        <taxon>Portunoidea</taxon>
        <taxon>Portunidae</taxon>
        <taxon>Portuninae</taxon>
        <taxon>Portunus</taxon>
    </lineage>
</organism>